<feature type="region of interest" description="Disordered" evidence="4">
    <location>
        <begin position="112"/>
        <end position="131"/>
    </location>
</feature>
<keyword evidence="2" id="KW-0812">Transmembrane</keyword>
<keyword evidence="2 5" id="KW-0449">Lipoprotein</keyword>
<accession>A0A4R1XTV7</accession>
<feature type="compositionally biased region" description="Polar residues" evidence="4">
    <location>
        <begin position="117"/>
        <end position="126"/>
    </location>
</feature>
<dbReference type="PANTHER" id="PTHR30203">
    <property type="entry name" value="OUTER MEMBRANE CATION EFFLUX PROTEIN"/>
    <property type="match status" value="1"/>
</dbReference>
<dbReference type="Proteomes" id="UP000294963">
    <property type="component" value="Unassembled WGS sequence"/>
</dbReference>
<comment type="subcellular location">
    <subcellularLocation>
        <location evidence="2">Cell outer membrane</location>
        <topology evidence="2">Lipid-anchor</topology>
    </subcellularLocation>
</comment>
<dbReference type="GO" id="GO:0009279">
    <property type="term" value="C:cell outer membrane"/>
    <property type="evidence" value="ECO:0007669"/>
    <property type="project" value="UniProtKB-SubCell"/>
</dbReference>
<evidence type="ECO:0000256" key="3">
    <source>
        <dbReference type="SAM" id="Coils"/>
    </source>
</evidence>
<feature type="coiled-coil region" evidence="3">
    <location>
        <begin position="428"/>
        <end position="458"/>
    </location>
</feature>
<reference evidence="5 6" key="1">
    <citation type="submission" date="2019-03" db="EMBL/GenBank/DDBJ databases">
        <title>Genomic analyses of the natural microbiome of Caenorhabditis elegans.</title>
        <authorList>
            <person name="Samuel B."/>
        </authorList>
    </citation>
    <scope>NUCLEOTIDE SEQUENCE [LARGE SCALE GENOMIC DNA]</scope>
    <source>
        <strain evidence="5 6">JUb89</strain>
    </source>
</reference>
<evidence type="ECO:0000313" key="5">
    <source>
        <dbReference type="EMBL" id="TCM67029.1"/>
    </source>
</evidence>
<feature type="signal peptide" evidence="2">
    <location>
        <begin position="1"/>
        <end position="18"/>
    </location>
</feature>
<dbReference type="PANTHER" id="PTHR30203:SF33">
    <property type="entry name" value="BLR4455 PROTEIN"/>
    <property type="match status" value="1"/>
</dbReference>
<evidence type="ECO:0000313" key="6">
    <source>
        <dbReference type="Proteomes" id="UP000294963"/>
    </source>
</evidence>
<keyword evidence="2" id="KW-0564">Palmitate</keyword>
<dbReference type="AlphaFoldDB" id="A0A4R1XTV7"/>
<organism evidence="5 6">
    <name type="scientific">Acinetobacter calcoaceticus</name>
    <dbReference type="NCBI Taxonomy" id="471"/>
    <lineage>
        <taxon>Bacteria</taxon>
        <taxon>Pseudomonadati</taxon>
        <taxon>Pseudomonadota</taxon>
        <taxon>Gammaproteobacteria</taxon>
        <taxon>Moraxellales</taxon>
        <taxon>Moraxellaceae</taxon>
        <taxon>Acinetobacter</taxon>
        <taxon>Acinetobacter calcoaceticus/baumannii complex</taxon>
    </lineage>
</organism>
<comment type="similarity">
    <text evidence="1 2">Belongs to the outer membrane factor (OMF) (TC 1.B.17) family.</text>
</comment>
<dbReference type="NCBIfam" id="TIGR01845">
    <property type="entry name" value="outer_NodT"/>
    <property type="match status" value="1"/>
</dbReference>
<feature type="chain" id="PRO_5021040183" evidence="2">
    <location>
        <begin position="19"/>
        <end position="477"/>
    </location>
</feature>
<dbReference type="OrthoDB" id="9770517at2"/>
<keyword evidence="2" id="KW-0732">Signal</keyword>
<sequence>MKLTTLSIVLLLTPLFSACQSNRIFKAADYQAPQLHSPTEYRYAGVKWVPMSTSHHNADVAQSEWWLIYQDPILNDLMQQLNRDNLSLQQAAARYRQAQGLLQQQQANRLPSLDAHGSSSRGGVKQQSDRSQFDLGLKASWVPDLWGRVAKAIEGQQANLQASAADLAAVKLNQQLLAAESYWALRSLDQQLVLLAQTQSSFQRAYQILNDQFQAGMIARADVIQAETQLKQIGLQQLSRRRDRALQENILAALLGQTVNQFTLKSAAFNAQPPQIATQIPSRLLSQRPDVIQAERELAASHAALGLAQTAWLPDISIGLDASINHNIFNTLLQSPHYLWSMGLEVAGNIYDGAKRRADIMQAQAVYEQRLAAYKMRVLNGWKEVEDALLQAESFRLEAIQQQQILALAMENQAVVTRRYQAGMISYLEVVVAQNQRLEAEQNTVQRQQRQMQNSVQLIAALGGPLAPSPNVGEGGG</sequence>
<dbReference type="EMBL" id="SLVJ01000010">
    <property type="protein sequence ID" value="TCM67029.1"/>
    <property type="molecule type" value="Genomic_DNA"/>
</dbReference>
<evidence type="ECO:0000256" key="1">
    <source>
        <dbReference type="ARBA" id="ARBA00007613"/>
    </source>
</evidence>
<dbReference type="Pfam" id="PF02321">
    <property type="entry name" value="OEP"/>
    <property type="match status" value="2"/>
</dbReference>
<dbReference type="Gene3D" id="2.20.200.10">
    <property type="entry name" value="Outer membrane efflux proteins (OEP)"/>
    <property type="match status" value="1"/>
</dbReference>
<keyword evidence="3" id="KW-0175">Coiled coil</keyword>
<evidence type="ECO:0000256" key="2">
    <source>
        <dbReference type="RuleBase" id="RU362097"/>
    </source>
</evidence>
<proteinExistence type="inferred from homology"/>
<dbReference type="SUPFAM" id="SSF56954">
    <property type="entry name" value="Outer membrane efflux proteins (OEP)"/>
    <property type="match status" value="1"/>
</dbReference>
<dbReference type="InterPro" id="IPR003423">
    <property type="entry name" value="OMP_efflux"/>
</dbReference>
<comment type="caution">
    <text evidence="5">The sequence shown here is derived from an EMBL/GenBank/DDBJ whole genome shotgun (WGS) entry which is preliminary data.</text>
</comment>
<feature type="coiled-coil region" evidence="3">
    <location>
        <begin position="74"/>
        <end position="108"/>
    </location>
</feature>
<keyword evidence="2" id="KW-0472">Membrane</keyword>
<protein>
    <submittedName>
        <fullName evidence="5">NodT family efflux transporter outer membrane factor (OMF) lipoprotein</fullName>
    </submittedName>
</protein>
<dbReference type="InterPro" id="IPR010131">
    <property type="entry name" value="MdtP/NodT-like"/>
</dbReference>
<evidence type="ECO:0000256" key="4">
    <source>
        <dbReference type="SAM" id="MobiDB-lite"/>
    </source>
</evidence>
<dbReference type="GO" id="GO:0015562">
    <property type="term" value="F:efflux transmembrane transporter activity"/>
    <property type="evidence" value="ECO:0007669"/>
    <property type="project" value="InterPro"/>
</dbReference>
<dbReference type="PROSITE" id="PS51257">
    <property type="entry name" value="PROKAR_LIPOPROTEIN"/>
    <property type="match status" value="1"/>
</dbReference>
<keyword evidence="6" id="KW-1185">Reference proteome</keyword>
<dbReference type="Gene3D" id="1.20.1600.10">
    <property type="entry name" value="Outer membrane efflux proteins (OEP)"/>
    <property type="match status" value="1"/>
</dbReference>
<gene>
    <name evidence="5" type="ORF">EC844_11070</name>
</gene>
<keyword evidence="2" id="KW-1134">Transmembrane beta strand</keyword>
<name>A0A4R1XTV7_ACICA</name>